<protein>
    <submittedName>
        <fullName evidence="2">Dig2p</fullName>
    </submittedName>
</protein>
<proteinExistence type="predicted"/>
<feature type="region of interest" description="Disordered" evidence="1">
    <location>
        <begin position="242"/>
        <end position="263"/>
    </location>
</feature>
<evidence type="ECO:0000313" key="2">
    <source>
        <dbReference type="EMBL" id="EJS42176.1"/>
    </source>
</evidence>
<dbReference type="AlphaFoldDB" id="J8Q0I8"/>
<dbReference type="HOGENOM" id="CLU_074653_0_0_1"/>
<feature type="region of interest" description="Disordered" evidence="1">
    <location>
        <begin position="67"/>
        <end position="102"/>
    </location>
</feature>
<organism evidence="2 3">
    <name type="scientific">Saccharomyces arboricola (strain H-6 / AS 2.3317 / CBS 10644)</name>
    <name type="common">Yeast</name>
    <dbReference type="NCBI Taxonomy" id="1160507"/>
    <lineage>
        <taxon>Eukaryota</taxon>
        <taxon>Fungi</taxon>
        <taxon>Dikarya</taxon>
        <taxon>Ascomycota</taxon>
        <taxon>Saccharomycotina</taxon>
        <taxon>Saccharomycetes</taxon>
        <taxon>Saccharomycetales</taxon>
        <taxon>Saccharomycetaceae</taxon>
        <taxon>Saccharomyces</taxon>
    </lineage>
</organism>
<evidence type="ECO:0000313" key="3">
    <source>
        <dbReference type="Proteomes" id="UP000006968"/>
    </source>
</evidence>
<dbReference type="OrthoDB" id="4041625at2759"/>
<gene>
    <name evidence="2" type="ORF">SU7_2784</name>
</gene>
<dbReference type="EMBL" id="ALIE01000159">
    <property type="protein sequence ID" value="EJS42176.1"/>
    <property type="molecule type" value="Genomic_DNA"/>
</dbReference>
<feature type="region of interest" description="Disordered" evidence="1">
    <location>
        <begin position="1"/>
        <end position="24"/>
    </location>
</feature>
<evidence type="ECO:0000256" key="1">
    <source>
        <dbReference type="SAM" id="MobiDB-lite"/>
    </source>
</evidence>
<feature type="compositionally biased region" description="Basic and acidic residues" evidence="1">
    <location>
        <begin position="1"/>
        <end position="13"/>
    </location>
</feature>
<keyword evidence="3" id="KW-1185">Reference proteome</keyword>
<comment type="caution">
    <text evidence="2">The sequence shown here is derived from an EMBL/GenBank/DDBJ whole genome shotgun (WGS) entry which is preliminary data.</text>
</comment>
<accession>J8Q0I8</accession>
<reference evidence="2 3" key="1">
    <citation type="journal article" date="2013" name="BMC Genomics">
        <title>High quality de novo sequencing and assembly of the Saccharomyces arboricolus genome.</title>
        <authorList>
            <person name="Liti G."/>
            <person name="Nguyen Ba A.N."/>
            <person name="Blythe M."/>
            <person name="Mueller C.A."/>
            <person name="Bergstroem A."/>
            <person name="Cubillos F.A."/>
            <person name="Dafhnis-Calas F."/>
            <person name="Khoshraftar S."/>
            <person name="Malla S."/>
            <person name="Mehta N."/>
            <person name="Siow C.C."/>
            <person name="Warringer J."/>
            <person name="Moses A.M."/>
            <person name="Louis E.J."/>
            <person name="Nieduszynski C.A."/>
        </authorList>
    </citation>
    <scope>NUCLEOTIDE SEQUENCE [LARGE SCALE GENOMIC DNA]</scope>
    <source>
        <strain evidence="3">H-6 / AS 2.3317 / CBS 10644</strain>
    </source>
</reference>
<sequence length="323" mass="36894">MNKQEENGPHQEQEPTMEANVPGKLKQLGMQLVSPGLDEDRLSKKMISKIKMSRDIEKNQKLLISKLSQKDENHANKPPAITVSSPEKTMPFKPRNHSLKRKKIPPTLNFSTIQPSSQLHASKSAPPNITKFPQQQINARVRYMGRVSSMTQEYPSPTANPYMAATYPYPYAGLPPVPCYPHVSTPTHTQSCEGYYPSLYPTPMYNTAVTPVDHQRKQNKRTRRSSHLDDLALRKKNYVFKQRSGGTATSRTDRETGSPVKKQVLSEDTSLNDDVVDDNEKEMTIVGEISLTDDVFKFEIRNDKDDYMKVCERIWNDWQNLKK</sequence>
<dbReference type="Proteomes" id="UP000006968">
    <property type="component" value="Chromosome XIII"/>
</dbReference>
<name>J8Q0I8_SACAR</name>